<feature type="transmembrane region" description="Helical" evidence="1">
    <location>
        <begin position="171"/>
        <end position="195"/>
    </location>
</feature>
<evidence type="ECO:0000313" key="3">
    <source>
        <dbReference type="Proteomes" id="UP000077407"/>
    </source>
</evidence>
<sequence>MLENKLSSLINGHIKNNFWLYVISILCVFTGIVLGIYSVRYMGGFEKSDLLSYLKNFTTTIGSGSVNYKSIFLETLKNNIPIILAVWFLGLTMIGIPVILIIDIIKGFTIGFAMSFIISGMGMKGMWISLLGILPQNIIYIPCIIFSSVLAMEFSLMIFKDKSGFKWKSNVLVRFTSYSVCFLLVTTVMFIGFFMEAYLTPNMIKLIAASFGMMIV</sequence>
<dbReference type="Pfam" id="PF01944">
    <property type="entry name" value="SpoIIM"/>
    <property type="match status" value="1"/>
</dbReference>
<keyword evidence="1" id="KW-1133">Transmembrane helix</keyword>
<dbReference type="OrthoDB" id="1707382at2"/>
<dbReference type="RefSeq" id="WP_063556902.1">
    <property type="nucleotide sequence ID" value="NZ_LITT01000062.1"/>
</dbReference>
<comment type="caution">
    <text evidence="2">The sequence shown here is derived from an EMBL/GenBank/DDBJ whole genome shotgun (WGS) entry which is preliminary data.</text>
</comment>
<protein>
    <submittedName>
        <fullName evidence="2">Stage II sporulation protein M</fullName>
    </submittedName>
</protein>
<dbReference type="InterPro" id="IPR002798">
    <property type="entry name" value="SpoIIM-like"/>
</dbReference>
<keyword evidence="1" id="KW-0812">Transmembrane</keyword>
<feature type="transmembrane region" description="Helical" evidence="1">
    <location>
        <begin position="139"/>
        <end position="159"/>
    </location>
</feature>
<accession>A0A168LJR4</accession>
<dbReference type="InterPro" id="IPR014196">
    <property type="entry name" value="SpoIIM"/>
</dbReference>
<dbReference type="Proteomes" id="UP000077407">
    <property type="component" value="Unassembled WGS sequence"/>
</dbReference>
<feature type="transmembrane region" description="Helical" evidence="1">
    <location>
        <begin position="18"/>
        <end position="39"/>
    </location>
</feature>
<dbReference type="PIRSF" id="PIRSF038973">
    <property type="entry name" value="SpoIIM"/>
    <property type="match status" value="1"/>
</dbReference>
<feature type="transmembrane region" description="Helical" evidence="1">
    <location>
        <begin position="82"/>
        <end position="105"/>
    </location>
</feature>
<evidence type="ECO:0000313" key="2">
    <source>
        <dbReference type="EMBL" id="OAA83323.1"/>
    </source>
</evidence>
<feature type="transmembrane region" description="Helical" evidence="1">
    <location>
        <begin position="112"/>
        <end position="133"/>
    </location>
</feature>
<dbReference type="EMBL" id="LITT01000062">
    <property type="protein sequence ID" value="OAA83323.1"/>
    <property type="molecule type" value="Genomic_DNA"/>
</dbReference>
<dbReference type="AlphaFoldDB" id="A0A168LJR4"/>
<name>A0A168LJR4_9CLOT</name>
<evidence type="ECO:0000256" key="1">
    <source>
        <dbReference type="SAM" id="Phobius"/>
    </source>
</evidence>
<reference evidence="2 3" key="1">
    <citation type="journal article" date="2015" name="Biotechnol. Bioeng.">
        <title>Genome sequence and phenotypic characterization of Caulobacter segnis.</title>
        <authorList>
            <person name="Patel S."/>
            <person name="Fletcher B."/>
            <person name="Scott D.C."/>
            <person name="Ely B."/>
        </authorList>
    </citation>
    <scope>NUCLEOTIDE SEQUENCE [LARGE SCALE GENOMIC DNA]</scope>
    <source>
        <strain evidence="2 3">ERI-2</strain>
    </source>
</reference>
<dbReference type="PATRIC" id="fig|1538.10.peg.3729"/>
<proteinExistence type="predicted"/>
<organism evidence="2 3">
    <name type="scientific">Clostridium ljungdahlii</name>
    <dbReference type="NCBI Taxonomy" id="1538"/>
    <lineage>
        <taxon>Bacteria</taxon>
        <taxon>Bacillati</taxon>
        <taxon>Bacillota</taxon>
        <taxon>Clostridia</taxon>
        <taxon>Eubacteriales</taxon>
        <taxon>Clostridiaceae</taxon>
        <taxon>Clostridium</taxon>
    </lineage>
</organism>
<dbReference type="NCBIfam" id="TIGR02831">
    <property type="entry name" value="spo_II_M"/>
    <property type="match status" value="1"/>
</dbReference>
<keyword evidence="1" id="KW-0472">Membrane</keyword>
<gene>
    <name evidence="2" type="primary">spoIIM</name>
    <name evidence="2" type="ORF">WY13_03651</name>
</gene>